<dbReference type="Gene3D" id="3.55.50.10">
    <property type="entry name" value="Baseplate protein-like domains"/>
    <property type="match status" value="1"/>
</dbReference>
<sequence>MARQVTLHIQPKGSAAPLAEFTYVRIYQDLHTHHSFEIGVPFDYLEGRQGSFMQRAHRELVGQPITFSLTPDAEGVGQQFAFTGFVTDIVVASDNDYTGSFVIRGYGPSCLLTDGVQQRAFVKQSLSSIINQVLQPYRANLLPRAVNLTSQATLPYVVQYNESNFDFLNRLLAECHEWFYYDGTTLHFGLAADAPTVPLELHKQWSSFQLETAIRPSQVAMHGYDPTQHQRWDGSSPATPAGLSGNPFAEFAQQTAQDVFTQPLHAPAPLPPQARTDVQTAAKDAGAAVAAGALLFRGRSENPDLRLGTIIDASAEALGSDNLSVGSLGKYRVVQLTHELDYTGGYSNTFTAVLHALPQPPANPYARPQPGVPELAEVIDVADPQRLGRVRVRYYWPVEKPTSAETDWVRVLTPYAGDGKGQLFTPEVGSQVLMHYQQQRPEQPLVLGNLFHAQNKQNAKYTNPENNLKGMQTAGGNKFVMSDTQGQQKILISNSNNKDTGVTVSFQGDGSIHIQSKGPVTVNGSIITLEAGDKGEIRMHAKNITMVAEDDVKINATNQGIALDAKNQMALTSKELLAVGSQKATVSSDTELALNGGGKATLQSGQTKVH</sequence>
<dbReference type="Pfam" id="PF04717">
    <property type="entry name" value="Phage_base_V"/>
    <property type="match status" value="1"/>
</dbReference>
<feature type="compositionally biased region" description="Polar residues" evidence="1">
    <location>
        <begin position="601"/>
        <end position="610"/>
    </location>
</feature>
<dbReference type="Pfam" id="PF05954">
    <property type="entry name" value="Phage_GPD"/>
    <property type="match status" value="1"/>
</dbReference>
<proteinExistence type="predicted"/>
<name>A0A7Y0FM45_9BACT</name>
<organism evidence="3 4">
    <name type="scientific">Hymenobacter polaris</name>
    <dbReference type="NCBI Taxonomy" id="2682546"/>
    <lineage>
        <taxon>Bacteria</taxon>
        <taxon>Pseudomonadati</taxon>
        <taxon>Bacteroidota</taxon>
        <taxon>Cytophagia</taxon>
        <taxon>Cytophagales</taxon>
        <taxon>Hymenobacteraceae</taxon>
        <taxon>Hymenobacter</taxon>
    </lineage>
</organism>
<dbReference type="RefSeq" id="WP_169530370.1">
    <property type="nucleotide sequence ID" value="NZ_JABBGH010000001.1"/>
</dbReference>
<evidence type="ECO:0000313" key="4">
    <source>
        <dbReference type="Proteomes" id="UP000559626"/>
    </source>
</evidence>
<reference evidence="3 4" key="1">
    <citation type="submission" date="2020-04" db="EMBL/GenBank/DDBJ databases">
        <title>Hymenobacter polaris sp. nov., isolated from Arctic soil.</title>
        <authorList>
            <person name="Dahal R.H."/>
        </authorList>
    </citation>
    <scope>NUCLEOTIDE SEQUENCE [LARGE SCALE GENOMIC DNA]</scope>
    <source>
        <strain evidence="3 4">RP-2-7</strain>
    </source>
</reference>
<accession>A0A7Y0FM45</accession>
<dbReference type="SUPFAM" id="SSF69255">
    <property type="entry name" value="gp5 N-terminal domain-like"/>
    <property type="match status" value="1"/>
</dbReference>
<dbReference type="Proteomes" id="UP000559626">
    <property type="component" value="Unassembled WGS sequence"/>
</dbReference>
<keyword evidence="4" id="KW-1185">Reference proteome</keyword>
<dbReference type="Gene3D" id="2.40.50.230">
    <property type="entry name" value="Gp5 N-terminal domain"/>
    <property type="match status" value="1"/>
</dbReference>
<evidence type="ECO:0000259" key="2">
    <source>
        <dbReference type="Pfam" id="PF04717"/>
    </source>
</evidence>
<dbReference type="AlphaFoldDB" id="A0A7Y0FM45"/>
<dbReference type="EMBL" id="JABBGH010000001">
    <property type="protein sequence ID" value="NML65116.1"/>
    <property type="molecule type" value="Genomic_DNA"/>
</dbReference>
<gene>
    <name evidence="3" type="ORF">HHL22_07840</name>
</gene>
<dbReference type="Gene3D" id="2.30.110.50">
    <property type="match status" value="1"/>
</dbReference>
<evidence type="ECO:0000256" key="1">
    <source>
        <dbReference type="SAM" id="MobiDB-lite"/>
    </source>
</evidence>
<dbReference type="SUPFAM" id="SSF69349">
    <property type="entry name" value="Phage fibre proteins"/>
    <property type="match status" value="1"/>
</dbReference>
<protein>
    <submittedName>
        <fullName evidence="3">Type VI secretion system tip protein VgrG</fullName>
    </submittedName>
</protein>
<feature type="region of interest" description="Disordered" evidence="1">
    <location>
        <begin position="588"/>
        <end position="610"/>
    </location>
</feature>
<dbReference type="SUPFAM" id="SSF69279">
    <property type="entry name" value="Phage tail proteins"/>
    <property type="match status" value="1"/>
</dbReference>
<dbReference type="InterPro" id="IPR037026">
    <property type="entry name" value="Vgr_OB-fold_dom_sf"/>
</dbReference>
<evidence type="ECO:0000313" key="3">
    <source>
        <dbReference type="EMBL" id="NML65116.1"/>
    </source>
</evidence>
<comment type="caution">
    <text evidence="3">The sequence shown here is derived from an EMBL/GenBank/DDBJ whole genome shotgun (WGS) entry which is preliminary data.</text>
</comment>
<dbReference type="Gene3D" id="4.10.220.110">
    <property type="match status" value="1"/>
</dbReference>
<feature type="domain" description="Gp5/Type VI secretion system Vgr protein OB-fold" evidence="2">
    <location>
        <begin position="376"/>
        <end position="451"/>
    </location>
</feature>
<dbReference type="InterPro" id="IPR006531">
    <property type="entry name" value="Gp5/Vgr_OB"/>
</dbReference>